<evidence type="ECO:0000313" key="3">
    <source>
        <dbReference type="EMBL" id="PTQ13140.1"/>
    </source>
</evidence>
<name>A0A2T5G1Z4_9SPHN</name>
<dbReference type="AlphaFoldDB" id="A0A2T5G1Z4"/>
<dbReference type="InterPro" id="IPR028098">
    <property type="entry name" value="Glyco_trans_4-like_N"/>
</dbReference>
<dbReference type="InterPro" id="IPR001296">
    <property type="entry name" value="Glyco_trans_1"/>
</dbReference>
<evidence type="ECO:0008006" key="5">
    <source>
        <dbReference type="Google" id="ProtNLM"/>
    </source>
</evidence>
<reference evidence="3 4" key="1">
    <citation type="submission" date="2017-09" db="EMBL/GenBank/DDBJ databases">
        <title>Sphingomonas panjinensis sp.nov., isolated from oil-contaminated soil.</title>
        <authorList>
            <person name="Wang L."/>
            <person name="Chen L."/>
        </authorList>
    </citation>
    <scope>NUCLEOTIDE SEQUENCE [LARGE SCALE GENOMIC DNA]</scope>
    <source>
        <strain evidence="3 4">FW-11</strain>
    </source>
</reference>
<gene>
    <name evidence="3" type="ORF">CLG96_03140</name>
</gene>
<dbReference type="PANTHER" id="PTHR12526">
    <property type="entry name" value="GLYCOSYLTRANSFERASE"/>
    <property type="match status" value="1"/>
</dbReference>
<organism evidence="3 4">
    <name type="scientific">Sphingomonas oleivorans</name>
    <dbReference type="NCBI Taxonomy" id="1735121"/>
    <lineage>
        <taxon>Bacteria</taxon>
        <taxon>Pseudomonadati</taxon>
        <taxon>Pseudomonadota</taxon>
        <taxon>Alphaproteobacteria</taxon>
        <taxon>Sphingomonadales</taxon>
        <taxon>Sphingomonadaceae</taxon>
        <taxon>Sphingomonas</taxon>
    </lineage>
</organism>
<feature type="domain" description="Glycosyl transferase family 1" evidence="1">
    <location>
        <begin position="254"/>
        <end position="407"/>
    </location>
</feature>
<dbReference type="Pfam" id="PF13579">
    <property type="entry name" value="Glyco_trans_4_4"/>
    <property type="match status" value="1"/>
</dbReference>
<sequence length="435" mass="47573">MARGARRGRLCPRPRLQLARLRRGHLPRASRASRSRAMSARVAEAEEASRKLILVVAAYFPDSYGGAERQAKILAEALGRQGVDVTIVAPTIWTDTVLSEPAAFGRIERIRVKHYPNYGGRRIASLFRWTSEFYRRYGGEAFRGVPVYAFHARLHALAPALVASRLDSPLLIKLGGGGEASDFIALDEKRYFYGAWVKRLLLRRVDIFVANGIQIEKDLAALGVSTERIAAFPNGVQLPPLDEVKEAIGTRNGDRFVFTGRMISDKNVAMLYEGAEGLALAGRSFTFAFVGDGAERETLSARAEAAGVAGQFEFPGFASDVYPHLMPSDFFMSASLREGQSNSLLEAMSAGCIPILFAASGVEDVVRDGETGFVVRDISAAGLREAMVRALDLSVEKRMAMARAARRFAEDRVGIDATATRTIAALDKARERRGR</sequence>
<protein>
    <recommendedName>
        <fullName evidence="5">Glycosyltransferase subfamily 4-like N-terminal domain-containing protein</fullName>
    </recommendedName>
</protein>
<comment type="caution">
    <text evidence="3">The sequence shown here is derived from an EMBL/GenBank/DDBJ whole genome shotgun (WGS) entry which is preliminary data.</text>
</comment>
<dbReference type="GO" id="GO:0016757">
    <property type="term" value="F:glycosyltransferase activity"/>
    <property type="evidence" value="ECO:0007669"/>
    <property type="project" value="InterPro"/>
</dbReference>
<proteinExistence type="predicted"/>
<evidence type="ECO:0000259" key="1">
    <source>
        <dbReference type="Pfam" id="PF00534"/>
    </source>
</evidence>
<evidence type="ECO:0000313" key="4">
    <source>
        <dbReference type="Proteomes" id="UP000244162"/>
    </source>
</evidence>
<dbReference type="EMBL" id="NWBU01000004">
    <property type="protein sequence ID" value="PTQ13140.1"/>
    <property type="molecule type" value="Genomic_DNA"/>
</dbReference>
<dbReference type="Proteomes" id="UP000244162">
    <property type="component" value="Unassembled WGS sequence"/>
</dbReference>
<dbReference type="SUPFAM" id="SSF53756">
    <property type="entry name" value="UDP-Glycosyltransferase/glycogen phosphorylase"/>
    <property type="match status" value="1"/>
</dbReference>
<dbReference type="Pfam" id="PF00534">
    <property type="entry name" value="Glycos_transf_1"/>
    <property type="match status" value="1"/>
</dbReference>
<feature type="domain" description="Glycosyltransferase subfamily 4-like N-terminal" evidence="2">
    <location>
        <begin position="65"/>
        <end position="235"/>
    </location>
</feature>
<accession>A0A2T5G1Z4</accession>
<dbReference type="PANTHER" id="PTHR12526:SF636">
    <property type="entry name" value="BLL3647 PROTEIN"/>
    <property type="match status" value="1"/>
</dbReference>
<keyword evidence="4" id="KW-1185">Reference proteome</keyword>
<dbReference type="OrthoDB" id="9790710at2"/>
<evidence type="ECO:0000259" key="2">
    <source>
        <dbReference type="Pfam" id="PF13579"/>
    </source>
</evidence>
<dbReference type="Gene3D" id="3.40.50.2000">
    <property type="entry name" value="Glycogen Phosphorylase B"/>
    <property type="match status" value="2"/>
</dbReference>